<feature type="domain" description="Cupin type-2" evidence="1">
    <location>
        <begin position="4"/>
        <end position="62"/>
    </location>
</feature>
<dbReference type="KEGG" id="sus:Acid_5678"/>
<protein>
    <submittedName>
        <fullName evidence="2">Cupin 2, conserved barrel domain protein</fullName>
    </submittedName>
</protein>
<dbReference type="STRING" id="234267.Acid_5678"/>
<dbReference type="PANTHER" id="PTHR36440:SF1">
    <property type="entry name" value="PUTATIVE (AFU_ORTHOLOGUE AFUA_8G07350)-RELATED"/>
    <property type="match status" value="1"/>
</dbReference>
<organism evidence="2">
    <name type="scientific">Solibacter usitatus (strain Ellin6076)</name>
    <dbReference type="NCBI Taxonomy" id="234267"/>
    <lineage>
        <taxon>Bacteria</taxon>
        <taxon>Pseudomonadati</taxon>
        <taxon>Acidobacteriota</taxon>
        <taxon>Terriglobia</taxon>
        <taxon>Bryobacterales</taxon>
        <taxon>Solibacteraceae</taxon>
        <taxon>Candidatus Solibacter</taxon>
    </lineage>
</organism>
<dbReference type="eggNOG" id="COG1917">
    <property type="taxonomic scope" value="Bacteria"/>
</dbReference>
<evidence type="ECO:0000313" key="2">
    <source>
        <dbReference type="EMBL" id="ABJ86625.1"/>
    </source>
</evidence>
<accession>Q01UP5</accession>
<name>Q01UP5_SOLUE</name>
<dbReference type="InParanoid" id="Q01UP5"/>
<dbReference type="InterPro" id="IPR011051">
    <property type="entry name" value="RmlC_Cupin_sf"/>
</dbReference>
<dbReference type="Gene3D" id="2.60.120.10">
    <property type="entry name" value="Jelly Rolls"/>
    <property type="match status" value="1"/>
</dbReference>
<dbReference type="HOGENOM" id="CLU_103066_3_2_0"/>
<reference evidence="2" key="1">
    <citation type="submission" date="2006-10" db="EMBL/GenBank/DDBJ databases">
        <title>Complete sequence of Solibacter usitatus Ellin6076.</title>
        <authorList>
            <consortium name="US DOE Joint Genome Institute"/>
            <person name="Copeland A."/>
            <person name="Lucas S."/>
            <person name="Lapidus A."/>
            <person name="Barry K."/>
            <person name="Detter J.C."/>
            <person name="Glavina del Rio T."/>
            <person name="Hammon N."/>
            <person name="Israni S."/>
            <person name="Dalin E."/>
            <person name="Tice H."/>
            <person name="Pitluck S."/>
            <person name="Thompson L.S."/>
            <person name="Brettin T."/>
            <person name="Bruce D."/>
            <person name="Han C."/>
            <person name="Tapia R."/>
            <person name="Gilna P."/>
            <person name="Schmutz J."/>
            <person name="Larimer F."/>
            <person name="Land M."/>
            <person name="Hauser L."/>
            <person name="Kyrpides N."/>
            <person name="Mikhailova N."/>
            <person name="Janssen P.H."/>
            <person name="Kuske C.R."/>
            <person name="Richardson P."/>
        </authorList>
    </citation>
    <scope>NUCLEOTIDE SEQUENCE</scope>
    <source>
        <strain evidence="2">Ellin6076</strain>
    </source>
</reference>
<proteinExistence type="predicted"/>
<dbReference type="PANTHER" id="PTHR36440">
    <property type="entry name" value="PUTATIVE (AFU_ORTHOLOGUE AFUA_8G07350)-RELATED"/>
    <property type="match status" value="1"/>
</dbReference>
<dbReference type="InterPro" id="IPR053146">
    <property type="entry name" value="QDO-like"/>
</dbReference>
<gene>
    <name evidence="2" type="ordered locus">Acid_5678</name>
</gene>
<dbReference type="OrthoDB" id="9794183at2"/>
<sequence length="116" mass="12804">MDGNVPPPHIHHREDETFSVLEGEMTFSIGARTIKAAPGTMVFAPRDVVHSFTIDSDQVRILVMNTPAGVEEFFKECSVPAPSMTLPPPTEVSYGEIQKMMALAPKHGFEFVLPKH</sequence>
<dbReference type="AlphaFoldDB" id="Q01UP5"/>
<dbReference type="Pfam" id="PF07883">
    <property type="entry name" value="Cupin_2"/>
    <property type="match status" value="1"/>
</dbReference>
<evidence type="ECO:0000259" key="1">
    <source>
        <dbReference type="Pfam" id="PF07883"/>
    </source>
</evidence>
<dbReference type="EMBL" id="CP000473">
    <property type="protein sequence ID" value="ABJ86625.1"/>
    <property type="molecule type" value="Genomic_DNA"/>
</dbReference>
<dbReference type="InterPro" id="IPR013096">
    <property type="entry name" value="Cupin_2"/>
</dbReference>
<dbReference type="SUPFAM" id="SSF51182">
    <property type="entry name" value="RmlC-like cupins"/>
    <property type="match status" value="1"/>
</dbReference>
<dbReference type="InterPro" id="IPR014710">
    <property type="entry name" value="RmlC-like_jellyroll"/>
</dbReference>